<dbReference type="EMBL" id="JABAYA010000128">
    <property type="protein sequence ID" value="KAF7724140.1"/>
    <property type="molecule type" value="Genomic_DNA"/>
</dbReference>
<feature type="region of interest" description="Disordered" evidence="1">
    <location>
        <begin position="121"/>
        <end position="147"/>
    </location>
</feature>
<evidence type="ECO:0000313" key="3">
    <source>
        <dbReference type="Proteomes" id="UP000605846"/>
    </source>
</evidence>
<sequence>MRDVSKKGKGKEKSSASTSRGRKRKRKRQKRSSQATSSAKAKITEGYMPQMLSVVRSLFEKNSIPVCGVDPGIRTTGVSTSTTSAWRIQRIRDFTSNITTELQHDIYYTWSLQASAVNHHSRSNRHRLRRERAKTAEKEGTEAENRRIEREKRTREVFTQKAYHKYADVERIHFPPDMISQKAVHFYGHWQPTNSRIRGHARRGLKWLCEVQRRRGLVVIMNHYKY</sequence>
<feature type="region of interest" description="Disordered" evidence="1">
    <location>
        <begin position="1"/>
        <end position="42"/>
    </location>
</feature>
<organism evidence="2 3">
    <name type="scientific">Apophysomyces ossiformis</name>
    <dbReference type="NCBI Taxonomy" id="679940"/>
    <lineage>
        <taxon>Eukaryota</taxon>
        <taxon>Fungi</taxon>
        <taxon>Fungi incertae sedis</taxon>
        <taxon>Mucoromycota</taxon>
        <taxon>Mucoromycotina</taxon>
        <taxon>Mucoromycetes</taxon>
        <taxon>Mucorales</taxon>
        <taxon>Mucorineae</taxon>
        <taxon>Mucoraceae</taxon>
        <taxon>Apophysomyces</taxon>
    </lineage>
</organism>
<protein>
    <submittedName>
        <fullName evidence="2">Uncharacterized protein</fullName>
    </submittedName>
</protein>
<dbReference type="AlphaFoldDB" id="A0A8H7BJR2"/>
<feature type="compositionally biased region" description="Basic residues" evidence="1">
    <location>
        <begin position="20"/>
        <end position="31"/>
    </location>
</feature>
<proteinExistence type="predicted"/>
<accession>A0A8H7BJR2</accession>
<gene>
    <name evidence="2" type="ORF">EC973_001265</name>
</gene>
<dbReference type="Proteomes" id="UP000605846">
    <property type="component" value="Unassembled WGS sequence"/>
</dbReference>
<feature type="compositionally biased region" description="Low complexity" evidence="1">
    <location>
        <begin position="32"/>
        <end position="41"/>
    </location>
</feature>
<evidence type="ECO:0000313" key="2">
    <source>
        <dbReference type="EMBL" id="KAF7724140.1"/>
    </source>
</evidence>
<evidence type="ECO:0000256" key="1">
    <source>
        <dbReference type="SAM" id="MobiDB-lite"/>
    </source>
</evidence>
<comment type="caution">
    <text evidence="2">The sequence shown here is derived from an EMBL/GenBank/DDBJ whole genome shotgun (WGS) entry which is preliminary data.</text>
</comment>
<name>A0A8H7BJR2_9FUNG</name>
<reference evidence="2" key="1">
    <citation type="submission" date="2020-01" db="EMBL/GenBank/DDBJ databases">
        <title>Genome Sequencing of Three Apophysomyces-Like Fungal Strains Confirms a Novel Fungal Genus in the Mucoromycota with divergent Burkholderia-like Endosymbiotic Bacteria.</title>
        <authorList>
            <person name="Stajich J.E."/>
            <person name="Macias A.M."/>
            <person name="Carter-House D."/>
            <person name="Lovett B."/>
            <person name="Kasson L.R."/>
            <person name="Berry K."/>
            <person name="Grigoriev I."/>
            <person name="Chang Y."/>
            <person name="Spatafora J."/>
            <person name="Kasson M.T."/>
        </authorList>
    </citation>
    <scope>NUCLEOTIDE SEQUENCE</scope>
    <source>
        <strain evidence="2">NRRL A-21654</strain>
    </source>
</reference>
<keyword evidence="3" id="KW-1185">Reference proteome</keyword>
<feature type="compositionally biased region" description="Basic residues" evidence="1">
    <location>
        <begin position="121"/>
        <end position="132"/>
    </location>
</feature>
<feature type="compositionally biased region" description="Basic and acidic residues" evidence="1">
    <location>
        <begin position="1"/>
        <end position="14"/>
    </location>
</feature>
<feature type="compositionally biased region" description="Basic and acidic residues" evidence="1">
    <location>
        <begin position="133"/>
        <end position="147"/>
    </location>
</feature>